<organism evidence="4 5">
    <name type="scientific">Botryosphaeria dothidea</name>
    <dbReference type="NCBI Taxonomy" id="55169"/>
    <lineage>
        <taxon>Eukaryota</taxon>
        <taxon>Fungi</taxon>
        <taxon>Dikarya</taxon>
        <taxon>Ascomycota</taxon>
        <taxon>Pezizomycotina</taxon>
        <taxon>Dothideomycetes</taxon>
        <taxon>Dothideomycetes incertae sedis</taxon>
        <taxon>Botryosphaeriales</taxon>
        <taxon>Botryosphaeriaceae</taxon>
        <taxon>Botryosphaeria</taxon>
    </lineage>
</organism>
<dbReference type="OrthoDB" id="433474at2759"/>
<dbReference type="PANTHER" id="PTHR48081">
    <property type="entry name" value="AB HYDROLASE SUPERFAMILY PROTEIN C4A8.06C"/>
    <property type="match status" value="1"/>
</dbReference>
<dbReference type="Gene3D" id="3.40.50.1820">
    <property type="entry name" value="alpha/beta hydrolase"/>
    <property type="match status" value="1"/>
</dbReference>
<dbReference type="InterPro" id="IPR029058">
    <property type="entry name" value="AB_hydrolase_fold"/>
</dbReference>
<dbReference type="SUPFAM" id="SSF53474">
    <property type="entry name" value="alpha/beta-Hydrolases"/>
    <property type="match status" value="1"/>
</dbReference>
<feature type="domain" description="Alpha/beta hydrolase fold-3" evidence="3">
    <location>
        <begin position="97"/>
        <end position="305"/>
    </location>
</feature>
<feature type="region of interest" description="Disordered" evidence="2">
    <location>
        <begin position="1"/>
        <end position="35"/>
    </location>
</feature>
<dbReference type="AlphaFoldDB" id="A0A8H4IPN9"/>
<protein>
    <submittedName>
        <fullName evidence="4">Alpha beta hydrolase fold-3 domain-containing protein</fullName>
    </submittedName>
</protein>
<dbReference type="InterPro" id="IPR050300">
    <property type="entry name" value="GDXG_lipolytic_enzyme"/>
</dbReference>
<dbReference type="Proteomes" id="UP000572817">
    <property type="component" value="Unassembled WGS sequence"/>
</dbReference>
<sequence length="344" mass="36322">MSDSRPRHPAPPIDPEIASLLPPIPDLAEPTDDSTVTEQRAALAAIMAPIKQSILSDPSIAHTERTIPSPGGPLAISVLTTKAPASGKAAPKRRPGIVHFHGGGMTMGDRWVGMGLVAEYVRTLDAVAITVEYRLAPEHAHPAPVEDCYATLAWAGAHADELGVDGARLMVAGESAGGGLAAAVALMARDRGGPALCAQLLVCPMLDDRNESVSSRQVVGGGTWSRRRNLFGWRCLLDEKAGGDDVSCYAAPARATDLSGLPQAFIDAGSAETFRDEDVAYASKLWECGVQAELHVWPGGPHAFHSFLPNAALSRVANATRTNWVRRVLKENPNVASNDVTSKI</sequence>
<dbReference type="PANTHER" id="PTHR48081:SF8">
    <property type="entry name" value="ALPHA_BETA HYDROLASE FOLD-3 DOMAIN-CONTAINING PROTEIN-RELATED"/>
    <property type="match status" value="1"/>
</dbReference>
<dbReference type="EMBL" id="WWBZ02000051">
    <property type="protein sequence ID" value="KAF4303878.1"/>
    <property type="molecule type" value="Genomic_DNA"/>
</dbReference>
<dbReference type="GO" id="GO:0016787">
    <property type="term" value="F:hydrolase activity"/>
    <property type="evidence" value="ECO:0007669"/>
    <property type="project" value="UniProtKB-KW"/>
</dbReference>
<comment type="caution">
    <text evidence="4">The sequence shown here is derived from an EMBL/GenBank/DDBJ whole genome shotgun (WGS) entry which is preliminary data.</text>
</comment>
<evidence type="ECO:0000256" key="1">
    <source>
        <dbReference type="ARBA" id="ARBA00022801"/>
    </source>
</evidence>
<evidence type="ECO:0000259" key="3">
    <source>
        <dbReference type="Pfam" id="PF07859"/>
    </source>
</evidence>
<evidence type="ECO:0000256" key="2">
    <source>
        <dbReference type="SAM" id="MobiDB-lite"/>
    </source>
</evidence>
<name>A0A8H4IPN9_9PEZI</name>
<keyword evidence="1 4" id="KW-0378">Hydrolase</keyword>
<keyword evidence="5" id="KW-1185">Reference proteome</keyword>
<evidence type="ECO:0000313" key="4">
    <source>
        <dbReference type="EMBL" id="KAF4303878.1"/>
    </source>
</evidence>
<evidence type="ECO:0000313" key="5">
    <source>
        <dbReference type="Proteomes" id="UP000572817"/>
    </source>
</evidence>
<accession>A0A8H4IPN9</accession>
<dbReference type="InterPro" id="IPR013094">
    <property type="entry name" value="AB_hydrolase_3"/>
</dbReference>
<gene>
    <name evidence="4" type="ORF">GTA08_BOTSDO07661</name>
</gene>
<dbReference type="Pfam" id="PF07859">
    <property type="entry name" value="Abhydrolase_3"/>
    <property type="match status" value="1"/>
</dbReference>
<reference evidence="4" key="1">
    <citation type="submission" date="2020-04" db="EMBL/GenBank/DDBJ databases">
        <title>Genome Assembly and Annotation of Botryosphaeria dothidea sdau 11-99, a Latent Pathogen of Apple Fruit Ring Rot in China.</title>
        <authorList>
            <person name="Yu C."/>
            <person name="Diao Y."/>
            <person name="Lu Q."/>
            <person name="Zhao J."/>
            <person name="Cui S."/>
            <person name="Peng C."/>
            <person name="He B."/>
            <person name="Liu H."/>
        </authorList>
    </citation>
    <scope>NUCLEOTIDE SEQUENCE [LARGE SCALE GENOMIC DNA]</scope>
    <source>
        <strain evidence="4">Sdau11-99</strain>
    </source>
</reference>
<proteinExistence type="predicted"/>